<dbReference type="Proteomes" id="UP001183619">
    <property type="component" value="Unassembled WGS sequence"/>
</dbReference>
<evidence type="ECO:0000313" key="4">
    <source>
        <dbReference type="EMBL" id="MDR7355251.1"/>
    </source>
</evidence>
<accession>A0ABU2BA51</accession>
<gene>
    <name evidence="4" type="ORF">J2S37_001789</name>
</gene>
<comment type="caution">
    <text evidence="4">The sequence shown here is derived from an EMBL/GenBank/DDBJ whole genome shotgun (WGS) entry which is preliminary data.</text>
</comment>
<keyword evidence="5" id="KW-1185">Reference proteome</keyword>
<dbReference type="Pfam" id="PF13490">
    <property type="entry name" value="zf-HC2"/>
    <property type="match status" value="1"/>
</dbReference>
<dbReference type="RefSeq" id="WP_277104796.1">
    <property type="nucleotide sequence ID" value="NZ_CP047209.1"/>
</dbReference>
<sequence length="178" mass="20082">MKTTHGEFFVYNGNYLPHLPVGKVDKRKEKLSTTSVVLGTVTRRYRNLMQEPTVPPRPKTRISIEISATVRSFTTVDHLNPEAVAALVDNELSPAAAHRARIHLVHCTECRSEVEKQRRASQRLKEASCCEEVKVSHELLSRLHQIAQSCSADGPCADDIFPNRTDSLMGKLRSLKWH</sequence>
<feature type="domain" description="Putative zinc-finger" evidence="3">
    <location>
        <begin position="83"/>
        <end position="111"/>
    </location>
</feature>
<proteinExistence type="predicted"/>
<keyword evidence="2" id="KW-0804">Transcription</keyword>
<reference evidence="4 5" key="1">
    <citation type="submission" date="2023-07" db="EMBL/GenBank/DDBJ databases">
        <title>Sequencing the genomes of 1000 actinobacteria strains.</title>
        <authorList>
            <person name="Klenk H.-P."/>
        </authorList>
    </citation>
    <scope>NUCLEOTIDE SEQUENCE [LARGE SCALE GENOMIC DNA]</scope>
    <source>
        <strain evidence="4 5">DSM 44508</strain>
    </source>
</reference>
<dbReference type="EMBL" id="JAVDYF010000001">
    <property type="protein sequence ID" value="MDR7355251.1"/>
    <property type="molecule type" value="Genomic_DNA"/>
</dbReference>
<name>A0ABU2BA51_9CORY</name>
<organism evidence="4 5">
    <name type="scientific">Corynebacterium felinum</name>
    <dbReference type="NCBI Taxonomy" id="131318"/>
    <lineage>
        <taxon>Bacteria</taxon>
        <taxon>Bacillati</taxon>
        <taxon>Actinomycetota</taxon>
        <taxon>Actinomycetes</taxon>
        <taxon>Mycobacteriales</taxon>
        <taxon>Corynebacteriaceae</taxon>
        <taxon>Corynebacterium</taxon>
    </lineage>
</organism>
<protein>
    <recommendedName>
        <fullName evidence="3">Putative zinc-finger domain-containing protein</fullName>
    </recommendedName>
</protein>
<dbReference type="InterPro" id="IPR041916">
    <property type="entry name" value="Anti_sigma_zinc_sf"/>
</dbReference>
<keyword evidence="1" id="KW-0805">Transcription regulation</keyword>
<evidence type="ECO:0000259" key="3">
    <source>
        <dbReference type="Pfam" id="PF13490"/>
    </source>
</evidence>
<evidence type="ECO:0000256" key="1">
    <source>
        <dbReference type="ARBA" id="ARBA00023015"/>
    </source>
</evidence>
<dbReference type="InterPro" id="IPR027383">
    <property type="entry name" value="Znf_put"/>
</dbReference>
<dbReference type="Gene3D" id="1.10.10.1320">
    <property type="entry name" value="Anti-sigma factor, zinc-finger domain"/>
    <property type="match status" value="1"/>
</dbReference>
<evidence type="ECO:0000313" key="5">
    <source>
        <dbReference type="Proteomes" id="UP001183619"/>
    </source>
</evidence>
<evidence type="ECO:0000256" key="2">
    <source>
        <dbReference type="ARBA" id="ARBA00023163"/>
    </source>
</evidence>